<dbReference type="EMBL" id="FNGA01000004">
    <property type="protein sequence ID" value="SDL32160.1"/>
    <property type="molecule type" value="Genomic_DNA"/>
</dbReference>
<dbReference type="InterPro" id="IPR013216">
    <property type="entry name" value="Methyltransf_11"/>
</dbReference>
<proteinExistence type="predicted"/>
<organism evidence="5 6">
    <name type="scientific">Maridesulfovibrio ferrireducens</name>
    <dbReference type="NCBI Taxonomy" id="246191"/>
    <lineage>
        <taxon>Bacteria</taxon>
        <taxon>Pseudomonadati</taxon>
        <taxon>Thermodesulfobacteriota</taxon>
        <taxon>Desulfovibrionia</taxon>
        <taxon>Desulfovibrionales</taxon>
        <taxon>Desulfovibrionaceae</taxon>
        <taxon>Maridesulfovibrio</taxon>
    </lineage>
</organism>
<dbReference type="PRINTS" id="PR00778">
    <property type="entry name" value="HTHARSR"/>
</dbReference>
<dbReference type="PANTHER" id="PTHR33154:SF33">
    <property type="entry name" value="TRANSCRIPTIONAL REPRESSOR SDPR"/>
    <property type="match status" value="1"/>
</dbReference>
<accession>A0A1G9J3T5</accession>
<dbReference type="PANTHER" id="PTHR33154">
    <property type="entry name" value="TRANSCRIPTIONAL REGULATOR, ARSR FAMILY"/>
    <property type="match status" value="1"/>
</dbReference>
<dbReference type="CDD" id="cd00090">
    <property type="entry name" value="HTH_ARSR"/>
    <property type="match status" value="1"/>
</dbReference>
<name>A0A1G9J3T5_9BACT</name>
<protein>
    <submittedName>
        <fullName evidence="5">ArsR family transcriptional regulator</fullName>
    </submittedName>
</protein>
<dbReference type="Proteomes" id="UP000199053">
    <property type="component" value="Unassembled WGS sequence"/>
</dbReference>
<dbReference type="Gene3D" id="3.40.50.150">
    <property type="entry name" value="Vaccinia Virus protein VP39"/>
    <property type="match status" value="1"/>
</dbReference>
<dbReference type="GO" id="GO:0008757">
    <property type="term" value="F:S-adenosylmethionine-dependent methyltransferase activity"/>
    <property type="evidence" value="ECO:0007669"/>
    <property type="project" value="InterPro"/>
</dbReference>
<dbReference type="PROSITE" id="PS50987">
    <property type="entry name" value="HTH_ARSR_2"/>
    <property type="match status" value="1"/>
</dbReference>
<dbReference type="CDD" id="cd02440">
    <property type="entry name" value="AdoMet_MTases"/>
    <property type="match status" value="1"/>
</dbReference>
<dbReference type="STRING" id="246191.SAMN05660337_2636"/>
<dbReference type="InterPro" id="IPR036388">
    <property type="entry name" value="WH-like_DNA-bd_sf"/>
</dbReference>
<dbReference type="SUPFAM" id="SSF46785">
    <property type="entry name" value="Winged helix' DNA-binding domain"/>
    <property type="match status" value="1"/>
</dbReference>
<keyword evidence="3" id="KW-0804">Transcription</keyword>
<keyword evidence="6" id="KW-1185">Reference proteome</keyword>
<dbReference type="Pfam" id="PF08241">
    <property type="entry name" value="Methyltransf_11"/>
    <property type="match status" value="1"/>
</dbReference>
<feature type="domain" description="HTH arsR-type" evidence="4">
    <location>
        <begin position="1"/>
        <end position="89"/>
    </location>
</feature>
<dbReference type="AlphaFoldDB" id="A0A1G9J3T5"/>
<evidence type="ECO:0000256" key="2">
    <source>
        <dbReference type="ARBA" id="ARBA00023125"/>
    </source>
</evidence>
<keyword evidence="2" id="KW-0238">DNA-binding</keyword>
<dbReference type="GO" id="GO:0003700">
    <property type="term" value="F:DNA-binding transcription factor activity"/>
    <property type="evidence" value="ECO:0007669"/>
    <property type="project" value="InterPro"/>
</dbReference>
<evidence type="ECO:0000313" key="6">
    <source>
        <dbReference type="Proteomes" id="UP000199053"/>
    </source>
</evidence>
<dbReference type="Pfam" id="PF01022">
    <property type="entry name" value="HTH_5"/>
    <property type="match status" value="1"/>
</dbReference>
<evidence type="ECO:0000256" key="3">
    <source>
        <dbReference type="ARBA" id="ARBA00023163"/>
    </source>
</evidence>
<dbReference type="InterPro" id="IPR051081">
    <property type="entry name" value="HTH_MetalResp_TranReg"/>
</dbReference>
<dbReference type="InterPro" id="IPR011991">
    <property type="entry name" value="ArsR-like_HTH"/>
</dbReference>
<keyword evidence="1" id="KW-0805">Transcription regulation</keyword>
<dbReference type="SUPFAM" id="SSF53335">
    <property type="entry name" value="S-adenosyl-L-methionine-dependent methyltransferases"/>
    <property type="match status" value="1"/>
</dbReference>
<evidence type="ECO:0000313" key="5">
    <source>
        <dbReference type="EMBL" id="SDL32160.1"/>
    </source>
</evidence>
<sequence>MEILKFSKALSDEIRVRLLAMLRDNELNVGEVVQVLGMSQPRVSRHLKILHESGLLESRREGLWNFYRLAQSGAGQRFSDSISWLIENETEVLADKRRVIEVLAERNMETRKFFDEIAEDWEHLQRNVFGDFNLNSELLGFMKDCSVGVDLGCGNGAFLGDMLVKCKSVIGVDSSRKMLELASNRIGDNPEVSLRIGELTHLPLRDWEADFAVISMVLHHLPNPDRAVSEAARVLTRGGRLVVADFVIHSNEKMRTEYGDRRLGFSEEELRGWMDEAGLGTITTHLFPVKEGLTVLVYVAEKQ</sequence>
<dbReference type="NCBIfam" id="NF033788">
    <property type="entry name" value="HTH_metalloreg"/>
    <property type="match status" value="1"/>
</dbReference>
<evidence type="ECO:0000259" key="4">
    <source>
        <dbReference type="PROSITE" id="PS50987"/>
    </source>
</evidence>
<dbReference type="SMART" id="SM00418">
    <property type="entry name" value="HTH_ARSR"/>
    <property type="match status" value="1"/>
</dbReference>
<gene>
    <name evidence="5" type="ORF">SAMN05660337_2636</name>
</gene>
<dbReference type="RefSeq" id="WP_092161851.1">
    <property type="nucleotide sequence ID" value="NZ_FNGA01000004.1"/>
</dbReference>
<dbReference type="InterPro" id="IPR029063">
    <property type="entry name" value="SAM-dependent_MTases_sf"/>
</dbReference>
<dbReference type="Gene3D" id="1.10.10.10">
    <property type="entry name" value="Winged helix-like DNA-binding domain superfamily/Winged helix DNA-binding domain"/>
    <property type="match status" value="1"/>
</dbReference>
<dbReference type="GO" id="GO:0003677">
    <property type="term" value="F:DNA binding"/>
    <property type="evidence" value="ECO:0007669"/>
    <property type="project" value="UniProtKB-KW"/>
</dbReference>
<reference evidence="6" key="1">
    <citation type="submission" date="2016-10" db="EMBL/GenBank/DDBJ databases">
        <authorList>
            <person name="Varghese N."/>
            <person name="Submissions S."/>
        </authorList>
    </citation>
    <scope>NUCLEOTIDE SEQUENCE [LARGE SCALE GENOMIC DNA]</scope>
    <source>
        <strain evidence="6">DSM 16995</strain>
    </source>
</reference>
<dbReference type="InterPro" id="IPR001845">
    <property type="entry name" value="HTH_ArsR_DNA-bd_dom"/>
</dbReference>
<dbReference type="OrthoDB" id="9789575at2"/>
<evidence type="ECO:0000256" key="1">
    <source>
        <dbReference type="ARBA" id="ARBA00023015"/>
    </source>
</evidence>
<dbReference type="InterPro" id="IPR036390">
    <property type="entry name" value="WH_DNA-bd_sf"/>
</dbReference>